<dbReference type="InterPro" id="IPR007527">
    <property type="entry name" value="Znf_SWIM"/>
</dbReference>
<feature type="compositionally biased region" description="Polar residues" evidence="5">
    <location>
        <begin position="793"/>
        <end position="810"/>
    </location>
</feature>
<dbReference type="SMART" id="SM00575">
    <property type="entry name" value="ZnF_PMZ"/>
    <property type="match status" value="1"/>
</dbReference>
<dbReference type="Gramene" id="OMERI03G18730.1">
    <property type="protein sequence ID" value="OMERI03G18730.1"/>
    <property type="gene ID" value="OMERI03G18730"/>
</dbReference>
<feature type="compositionally biased region" description="Polar residues" evidence="5">
    <location>
        <begin position="78"/>
        <end position="94"/>
    </location>
</feature>
<accession>A0A0E0D1T2</accession>
<dbReference type="HOGENOM" id="CLU_006767_5_0_1"/>
<proteinExistence type="predicted"/>
<name>A0A0E0D1T2_9ORYZ</name>
<evidence type="ECO:0000256" key="5">
    <source>
        <dbReference type="SAM" id="MobiDB-lite"/>
    </source>
</evidence>
<feature type="region of interest" description="Disordered" evidence="5">
    <location>
        <begin position="73"/>
        <end position="116"/>
    </location>
</feature>
<feature type="region of interest" description="Disordered" evidence="5">
    <location>
        <begin position="152"/>
        <end position="175"/>
    </location>
</feature>
<dbReference type="Pfam" id="PF03108">
    <property type="entry name" value="DBD_Tnp_Mut"/>
    <property type="match status" value="1"/>
</dbReference>
<feature type="region of interest" description="Disordered" evidence="5">
    <location>
        <begin position="713"/>
        <end position="749"/>
    </location>
</feature>
<evidence type="ECO:0000256" key="1">
    <source>
        <dbReference type="ARBA" id="ARBA00022723"/>
    </source>
</evidence>
<organism evidence="7">
    <name type="scientific">Oryza meridionalis</name>
    <dbReference type="NCBI Taxonomy" id="40149"/>
    <lineage>
        <taxon>Eukaryota</taxon>
        <taxon>Viridiplantae</taxon>
        <taxon>Streptophyta</taxon>
        <taxon>Embryophyta</taxon>
        <taxon>Tracheophyta</taxon>
        <taxon>Spermatophyta</taxon>
        <taxon>Magnoliopsida</taxon>
        <taxon>Liliopsida</taxon>
        <taxon>Poales</taxon>
        <taxon>Poaceae</taxon>
        <taxon>BOP clade</taxon>
        <taxon>Oryzoideae</taxon>
        <taxon>Oryzeae</taxon>
        <taxon>Oryzinae</taxon>
        <taxon>Oryza</taxon>
    </lineage>
</organism>
<dbReference type="Pfam" id="PF04434">
    <property type="entry name" value="SWIM"/>
    <property type="match status" value="1"/>
</dbReference>
<reference evidence="7" key="2">
    <citation type="submission" date="2018-05" db="EMBL/GenBank/DDBJ databases">
        <title>OmerRS3 (Oryza meridionalis Reference Sequence Version 3).</title>
        <authorList>
            <person name="Zhang J."/>
            <person name="Kudrna D."/>
            <person name="Lee S."/>
            <person name="Talag J."/>
            <person name="Welchert J."/>
            <person name="Wing R.A."/>
        </authorList>
    </citation>
    <scope>NUCLEOTIDE SEQUENCE [LARGE SCALE GENOMIC DNA]</scope>
    <source>
        <strain evidence="7">cv. OR44</strain>
    </source>
</reference>
<dbReference type="PROSITE" id="PS50966">
    <property type="entry name" value="ZF_SWIM"/>
    <property type="match status" value="1"/>
</dbReference>
<feature type="domain" description="SWIM-type" evidence="6">
    <location>
        <begin position="647"/>
        <end position="679"/>
    </location>
</feature>
<dbReference type="PANTHER" id="PTHR31973:SF187">
    <property type="entry name" value="MUTATOR TRANSPOSASE MUDRA PROTEIN"/>
    <property type="match status" value="1"/>
</dbReference>
<dbReference type="GO" id="GO:0008270">
    <property type="term" value="F:zinc ion binding"/>
    <property type="evidence" value="ECO:0007669"/>
    <property type="project" value="UniProtKB-KW"/>
</dbReference>
<feature type="compositionally biased region" description="Basic and acidic residues" evidence="5">
    <location>
        <begin position="26"/>
        <end position="43"/>
    </location>
</feature>
<keyword evidence="8" id="KW-1185">Reference proteome</keyword>
<evidence type="ECO:0000259" key="6">
    <source>
        <dbReference type="PROSITE" id="PS50966"/>
    </source>
</evidence>
<evidence type="ECO:0000313" key="7">
    <source>
        <dbReference type="EnsemblPlants" id="OMERI03G18730.1"/>
    </source>
</evidence>
<evidence type="ECO:0000256" key="4">
    <source>
        <dbReference type="PROSITE-ProRule" id="PRU00325"/>
    </source>
</evidence>
<protein>
    <recommendedName>
        <fullName evidence="6">SWIM-type domain-containing protein</fullName>
    </recommendedName>
</protein>
<keyword evidence="2 4" id="KW-0863">Zinc-finger</keyword>
<dbReference type="InterPro" id="IPR004332">
    <property type="entry name" value="Transposase_MuDR"/>
</dbReference>
<feature type="region of interest" description="Disordered" evidence="5">
    <location>
        <begin position="764"/>
        <end position="843"/>
    </location>
</feature>
<dbReference type="Proteomes" id="UP000008021">
    <property type="component" value="Chromosome 3"/>
</dbReference>
<feature type="compositionally biased region" description="Low complexity" evidence="5">
    <location>
        <begin position="777"/>
        <end position="788"/>
    </location>
</feature>
<dbReference type="PANTHER" id="PTHR31973">
    <property type="entry name" value="POLYPROTEIN, PUTATIVE-RELATED"/>
    <property type="match status" value="1"/>
</dbReference>
<keyword evidence="3" id="KW-0862">Zinc</keyword>
<reference evidence="7" key="1">
    <citation type="submission" date="2015-04" db="UniProtKB">
        <authorList>
            <consortium name="EnsemblPlants"/>
        </authorList>
    </citation>
    <scope>IDENTIFICATION</scope>
</reference>
<feature type="region of interest" description="Disordered" evidence="5">
    <location>
        <begin position="18"/>
        <end position="43"/>
    </location>
</feature>
<dbReference type="InterPro" id="IPR006564">
    <property type="entry name" value="Znf_PMZ"/>
</dbReference>
<sequence>MKTVIMRLKWSWIWMKNEEGDEDKDEDSKVKGKDKGKAIVDKGKGKAVVDAGEVKAMEVDENAGDRMIMVYRERSPLRENSPSRDTSPINTVLPSDSEDDSDYVGGDDCPSGDDEEAREIERYYKELKRKMRAGKVHELDEVVFEGFKSQSVRDGGALEDGNDTPYVDSDDDESYDEITSDGELVRWKSKLPRFKKQPRVPVFELGMKFSSKNQFKKTIIKYALTERKVINFIKDDHKRVRAKCDWASCPWVCLLSKTTRSDSWQIATYDSMHACPPRRDSRHVSSVRIAKKYGKFIVANRGESTVGACWGLQPQLRPMIPMYISSAALSKNCTQSEEEDDLLVFGFWRLNGPYYFVGLYRRVSHVVEESCGGAATEEDASRAAGRDETITYIDIRKKGIDRRPHGKEPHAMALDRRHNFIDVSLPVDFSDSPLVANPGWPLSHIKATVQEEMFTDASISKLKRAKRLVIQKAFDVTKGQYHKLYNYQQELLRTNPGSTVVINRVIGIEPPVFKRIYICLDGCKQGFMAGCRKVIGLDGCFFKGSTNGELLCAIGRDANNQMYPIAWAVVYKENNEERDWFCDLLCSDLKVGDGSGWVFISDQQKMEYCHLPCYTQKTYVYIAESAFCHAICNGADSFEVKHNEHRLTVNLDKKECSCRYWQLSGLPCPHAVACIYYRTSTLDEWVVACYSVASFKKTYAHCLQPVEGMTSWPDDPREPLNAPGYIKMTGRPKTKRRREPNEPAKPTKASKFGTIMRCRSCKQPGHNSKGCHKHRAAGGSTSAAATSAPGHTVTANNNLVLSNTPSSISQSRKRKAAELSTSTSACHTRKRTSPRKKAANKSSSLVKVAASARVATEKGGSASVNLQAIVPHSQCSSASVRISSGKVSVYVQAQEPATIKPKRTPAGPLMLIPPWETDKL</sequence>
<evidence type="ECO:0000256" key="3">
    <source>
        <dbReference type="ARBA" id="ARBA00022833"/>
    </source>
</evidence>
<feature type="compositionally biased region" description="Basic residues" evidence="5">
    <location>
        <begin position="827"/>
        <end position="839"/>
    </location>
</feature>
<dbReference type="AlphaFoldDB" id="A0A0E0D1T2"/>
<evidence type="ECO:0000256" key="2">
    <source>
        <dbReference type="ARBA" id="ARBA00022771"/>
    </source>
</evidence>
<evidence type="ECO:0000313" key="8">
    <source>
        <dbReference type="Proteomes" id="UP000008021"/>
    </source>
</evidence>
<dbReference type="EnsemblPlants" id="OMERI03G18730.1">
    <property type="protein sequence ID" value="OMERI03G18730.1"/>
    <property type="gene ID" value="OMERI03G18730"/>
</dbReference>
<keyword evidence="1" id="KW-0479">Metal-binding</keyword>